<evidence type="ECO:0000313" key="12">
    <source>
        <dbReference type="Proteomes" id="UP000682892"/>
    </source>
</evidence>
<dbReference type="GO" id="GO:0005886">
    <property type="term" value="C:plasma membrane"/>
    <property type="evidence" value="ECO:0007669"/>
    <property type="project" value="UniProtKB-SubCell"/>
</dbReference>
<dbReference type="eggNOG" id="ENOG502TCJQ">
    <property type="taxonomic scope" value="Eukaryota"/>
</dbReference>
<evidence type="ECO:0000256" key="4">
    <source>
        <dbReference type="ARBA" id="ARBA00022692"/>
    </source>
</evidence>
<proteinExistence type="inferred from homology"/>
<keyword evidence="2" id="KW-1003">Cell membrane</keyword>
<reference evidence="11" key="2">
    <citation type="journal article" date="2007" name="Science">
        <title>Genome sequence of Aedes aegypti, a major arbovirus vector.</title>
        <authorList>
            <person name="Nene V."/>
            <person name="Wortman J.R."/>
            <person name="Lawson D."/>
            <person name="Haas B."/>
            <person name="Kodira C."/>
            <person name="Tu Z.J."/>
            <person name="Loftus B."/>
            <person name="Xi Z."/>
            <person name="Megy K."/>
            <person name="Grabherr M."/>
            <person name="Ren Q."/>
            <person name="Zdobnov E.M."/>
            <person name="Lobo N.F."/>
            <person name="Campbell K.S."/>
            <person name="Brown S.E."/>
            <person name="Bonaldo M.F."/>
            <person name="Zhu J."/>
            <person name="Sinkins S.P."/>
            <person name="Hogenkamp D.G."/>
            <person name="Amedeo P."/>
            <person name="Arensburger P."/>
            <person name="Atkinson P.W."/>
            <person name="Bidwell S."/>
            <person name="Biedler J."/>
            <person name="Birney E."/>
            <person name="Bruggner R.V."/>
            <person name="Costas J."/>
            <person name="Coy M.R."/>
            <person name="Crabtree J."/>
            <person name="Crawford M."/>
            <person name="Debruyn B."/>
            <person name="Decaprio D."/>
            <person name="Eiglmeier K."/>
            <person name="Eisenstadt E."/>
            <person name="El-Dorry H."/>
            <person name="Gelbart W.M."/>
            <person name="Gomes S.L."/>
            <person name="Hammond M."/>
            <person name="Hannick L.I."/>
            <person name="Hogan J.R."/>
            <person name="Holmes M.H."/>
            <person name="Jaffe D."/>
            <person name="Johnston J.S."/>
            <person name="Kennedy R.C."/>
            <person name="Koo H."/>
            <person name="Kravitz S."/>
            <person name="Kriventseva E.V."/>
            <person name="Kulp D."/>
            <person name="Labutti K."/>
            <person name="Lee E."/>
            <person name="Li S."/>
            <person name="Lovin D.D."/>
            <person name="Mao C."/>
            <person name="Mauceli E."/>
            <person name="Menck C.F."/>
            <person name="Miller J.R."/>
            <person name="Montgomery P."/>
            <person name="Mori A."/>
            <person name="Nascimento A.L."/>
            <person name="Naveira H.F."/>
            <person name="Nusbaum C."/>
            <person name="O'leary S."/>
            <person name="Orvis J."/>
            <person name="Pertea M."/>
            <person name="Quesneville H."/>
            <person name="Reidenbach K.R."/>
            <person name="Rogers Y.H."/>
            <person name="Roth C.W."/>
            <person name="Schneider J.R."/>
            <person name="Schatz M."/>
            <person name="Shumway M."/>
            <person name="Stanke M."/>
            <person name="Stinson E.O."/>
            <person name="Tubio J.M."/>
            <person name="Vanzee J.P."/>
            <person name="Verjovski-Almeida S."/>
            <person name="Werner D."/>
            <person name="White O."/>
            <person name="Wyder S."/>
            <person name="Zeng Q."/>
            <person name="Zhao Q."/>
            <person name="Zhao Y."/>
            <person name="Hill C.A."/>
            <person name="Raikhel A.S."/>
            <person name="Soares M.B."/>
            <person name="Knudson D.L."/>
            <person name="Lee N.H."/>
            <person name="Galagan J."/>
            <person name="Salzberg S.L."/>
            <person name="Paulsen I.T."/>
            <person name="Dimopoulos G."/>
            <person name="Collins F.H."/>
            <person name="Birren B."/>
            <person name="Fraser-Liggett C.M."/>
            <person name="Severson D.W."/>
        </authorList>
    </citation>
    <scope>NUCLEOTIDE SEQUENCE [LARGE SCALE GENOMIC DNA]</scope>
    <source>
        <strain evidence="11">Liverpool</strain>
    </source>
</reference>
<keyword evidence="4 10" id="KW-0812">Transmembrane</keyword>
<feature type="transmembrane region" description="Helical" evidence="10">
    <location>
        <begin position="21"/>
        <end position="38"/>
    </location>
</feature>
<feature type="transmembrane region" description="Helical" evidence="10">
    <location>
        <begin position="265"/>
        <end position="289"/>
    </location>
</feature>
<feature type="transmembrane region" description="Helical" evidence="10">
    <location>
        <begin position="58"/>
        <end position="87"/>
    </location>
</feature>
<feature type="transmembrane region" description="Helical" evidence="10">
    <location>
        <begin position="348"/>
        <end position="374"/>
    </location>
</feature>
<keyword evidence="8 10" id="KW-0675">Receptor</keyword>
<organism evidence="11 12">
    <name type="scientific">Aedes aegypti</name>
    <name type="common">Yellowfever mosquito</name>
    <name type="synonym">Culex aegypti</name>
    <dbReference type="NCBI Taxonomy" id="7159"/>
    <lineage>
        <taxon>Eukaryota</taxon>
        <taxon>Metazoa</taxon>
        <taxon>Ecdysozoa</taxon>
        <taxon>Arthropoda</taxon>
        <taxon>Hexapoda</taxon>
        <taxon>Insecta</taxon>
        <taxon>Pterygota</taxon>
        <taxon>Neoptera</taxon>
        <taxon>Endopterygota</taxon>
        <taxon>Diptera</taxon>
        <taxon>Nematocera</taxon>
        <taxon>Culicoidea</taxon>
        <taxon>Culicidae</taxon>
        <taxon>Culicinae</taxon>
        <taxon>Aedini</taxon>
        <taxon>Aedes</taxon>
        <taxon>Stegomyia</taxon>
    </lineage>
</organism>
<evidence type="ECO:0000256" key="10">
    <source>
        <dbReference type="RuleBase" id="RU351113"/>
    </source>
</evidence>
<keyword evidence="6 10" id="KW-1133">Transmembrane helix</keyword>
<keyword evidence="9 10" id="KW-0807">Transducer</keyword>
<gene>
    <name evidence="11" type="ORF">AaeL_AAEL006192</name>
</gene>
<keyword evidence="7 10" id="KW-0472">Membrane</keyword>
<comment type="similarity">
    <text evidence="10">Belongs to the insect chemoreceptor superfamily. Heteromeric odorant receptor channel (TC 1.A.69) family.</text>
</comment>
<accession>Q177B6</accession>
<reference evidence="11" key="3">
    <citation type="submission" date="2012-09" db="EMBL/GenBank/DDBJ databases">
        <authorList>
            <consortium name="VectorBase"/>
        </authorList>
    </citation>
    <scope>NUCLEOTIDE SEQUENCE</scope>
    <source>
        <strain evidence="11">Liverpool</strain>
    </source>
</reference>
<dbReference type="Pfam" id="PF02949">
    <property type="entry name" value="7tm_6"/>
    <property type="match status" value="1"/>
</dbReference>
<sequence length="375" mass="43299">MFLAVQHFVITKYRAFNSSDNCFVLLMFCNRLVGFLINPDDAQDYLRPIKHLLLSFTVIYELFEVFTLIIAIQSTGIDGHIGSLYLLMSLQQNSPDIRRRKHIQTINWFMLMFLLQELIPMGVWTIKGHTGTPLAFYASDTIDKLNAVFYPITLFSLTLIFCYSLIVVSSIMSALTLEFRLLGTDFEHLFEQVGPLETSSNNDSEHNWKAVEYNFKLCVVRHQILLGSTLALRSLLKMYSLIQLLIYFLMVAIGAFLYVFTQVSFGFGVIFFAVCVVSVSVNLLLYGFLCDRLEDQVESVGYRLYSSGWTDKLICSIEHAQRYKNFRKMMLIVMERTQKSVEFTCGNVYVMSLLTCRHVLWFAYSVFTVLINFLE</sequence>
<dbReference type="VEuPathDB" id="VectorBase:AAEL006202"/>
<dbReference type="GO" id="GO:0005549">
    <property type="term" value="F:odorant binding"/>
    <property type="evidence" value="ECO:0007669"/>
    <property type="project" value="InterPro"/>
</dbReference>
<dbReference type="AlphaFoldDB" id="Q177B6"/>
<dbReference type="EMBL" id="CH477379">
    <property type="protein sequence ID" value="EAT42233.1"/>
    <property type="molecule type" value="Genomic_DNA"/>
</dbReference>
<evidence type="ECO:0000256" key="3">
    <source>
        <dbReference type="ARBA" id="ARBA00022606"/>
    </source>
</evidence>
<keyword evidence="3 10" id="KW-0716">Sensory transduction</keyword>
<evidence type="ECO:0000256" key="9">
    <source>
        <dbReference type="ARBA" id="ARBA00023224"/>
    </source>
</evidence>
<evidence type="ECO:0000256" key="2">
    <source>
        <dbReference type="ARBA" id="ARBA00022475"/>
    </source>
</evidence>
<feature type="transmembrane region" description="Helical" evidence="10">
    <location>
        <begin position="108"/>
        <end position="127"/>
    </location>
</feature>
<evidence type="ECO:0000256" key="5">
    <source>
        <dbReference type="ARBA" id="ARBA00022725"/>
    </source>
</evidence>
<dbReference type="PANTHER" id="PTHR21137">
    <property type="entry name" value="ODORANT RECEPTOR"/>
    <property type="match status" value="1"/>
</dbReference>
<evidence type="ECO:0000256" key="6">
    <source>
        <dbReference type="ARBA" id="ARBA00022989"/>
    </source>
</evidence>
<name>Q177B6_AEDAE</name>
<comment type="subcellular location">
    <subcellularLocation>
        <location evidence="1 10">Cell membrane</location>
        <topology evidence="1 10">Multi-pass membrane protein</topology>
    </subcellularLocation>
</comment>
<dbReference type="PANTHER" id="PTHR21137:SF35">
    <property type="entry name" value="ODORANT RECEPTOR 19A-RELATED"/>
    <property type="match status" value="1"/>
</dbReference>
<dbReference type="Proteomes" id="UP000682892">
    <property type="component" value="Unassembled WGS sequence"/>
</dbReference>
<dbReference type="GO" id="GO:0004984">
    <property type="term" value="F:olfactory receptor activity"/>
    <property type="evidence" value="ECO:0007669"/>
    <property type="project" value="InterPro"/>
</dbReference>
<reference evidence="11" key="1">
    <citation type="submission" date="2005-10" db="EMBL/GenBank/DDBJ databases">
        <authorList>
            <person name="Loftus B.J."/>
            <person name="Nene V.M."/>
            <person name="Hannick L.I."/>
            <person name="Bidwell S."/>
            <person name="Haas B."/>
            <person name="Amedeo P."/>
            <person name="Orvis J."/>
            <person name="Wortman J.R."/>
            <person name="White O.R."/>
            <person name="Salzberg S."/>
            <person name="Shumway M."/>
            <person name="Koo H."/>
            <person name="Zhao Y."/>
            <person name="Holmes M."/>
            <person name="Miller J."/>
            <person name="Schatz M."/>
            <person name="Pop M."/>
            <person name="Pai G."/>
            <person name="Utterback T."/>
            <person name="Rogers Y.-H."/>
            <person name="Kravitz S."/>
            <person name="Fraser C.M."/>
        </authorList>
    </citation>
    <scope>NUCLEOTIDE SEQUENCE</scope>
    <source>
        <strain evidence="11">Liverpool</strain>
    </source>
</reference>
<evidence type="ECO:0000256" key="1">
    <source>
        <dbReference type="ARBA" id="ARBA00004651"/>
    </source>
</evidence>
<feature type="transmembrane region" description="Helical" evidence="10">
    <location>
        <begin position="238"/>
        <end position="259"/>
    </location>
</feature>
<dbReference type="GO" id="GO:0007165">
    <property type="term" value="P:signal transduction"/>
    <property type="evidence" value="ECO:0007669"/>
    <property type="project" value="UniProtKB-KW"/>
</dbReference>
<evidence type="ECO:0000313" key="11">
    <source>
        <dbReference type="EMBL" id="EAT42233.1"/>
    </source>
</evidence>
<evidence type="ECO:0000256" key="8">
    <source>
        <dbReference type="ARBA" id="ARBA00023170"/>
    </source>
</evidence>
<feature type="transmembrane region" description="Helical" evidence="10">
    <location>
        <begin position="147"/>
        <end position="172"/>
    </location>
</feature>
<dbReference type="PhylomeDB" id="Q177B6"/>
<evidence type="ECO:0000256" key="7">
    <source>
        <dbReference type="ARBA" id="ARBA00023136"/>
    </source>
</evidence>
<protein>
    <recommendedName>
        <fullName evidence="10">Odorant receptor</fullName>
    </recommendedName>
</protein>
<dbReference type="PaxDb" id="7159-AAEL006192-PA"/>
<dbReference type="InterPro" id="IPR004117">
    <property type="entry name" value="7tm6_olfct_rcpt"/>
</dbReference>
<keyword evidence="5 10" id="KW-0552">Olfaction</keyword>